<accession>A0A8X6N2L2</accession>
<dbReference type="AlphaFoldDB" id="A0A8X6N2L2"/>
<keyword evidence="2" id="KW-1185">Reference proteome</keyword>
<organism evidence="1 2">
    <name type="scientific">Nephila pilipes</name>
    <name type="common">Giant wood spider</name>
    <name type="synonym">Nephila maculata</name>
    <dbReference type="NCBI Taxonomy" id="299642"/>
    <lineage>
        <taxon>Eukaryota</taxon>
        <taxon>Metazoa</taxon>
        <taxon>Ecdysozoa</taxon>
        <taxon>Arthropoda</taxon>
        <taxon>Chelicerata</taxon>
        <taxon>Arachnida</taxon>
        <taxon>Araneae</taxon>
        <taxon>Araneomorphae</taxon>
        <taxon>Entelegynae</taxon>
        <taxon>Araneoidea</taxon>
        <taxon>Nephilidae</taxon>
        <taxon>Nephila</taxon>
    </lineage>
</organism>
<evidence type="ECO:0000313" key="2">
    <source>
        <dbReference type="Proteomes" id="UP000887013"/>
    </source>
</evidence>
<name>A0A8X6N2L2_NEPPI</name>
<sequence length="77" mass="8574">MWGARTWERGLGREDQITIKSTENSTLADGSEAFVLHGLTLVDWIQVLGLQEAFCKLGGETEESRFVPKKSCLLGYV</sequence>
<comment type="caution">
    <text evidence="1">The sequence shown here is derived from an EMBL/GenBank/DDBJ whole genome shotgun (WGS) entry which is preliminary data.</text>
</comment>
<proteinExistence type="predicted"/>
<gene>
    <name evidence="1" type="ORF">NPIL_319451</name>
</gene>
<evidence type="ECO:0000313" key="1">
    <source>
        <dbReference type="EMBL" id="GFS90081.1"/>
    </source>
</evidence>
<dbReference type="OrthoDB" id="10375196at2759"/>
<protein>
    <submittedName>
        <fullName evidence="1">Uncharacterized protein</fullName>
    </submittedName>
</protein>
<reference evidence="1" key="1">
    <citation type="submission" date="2020-08" db="EMBL/GenBank/DDBJ databases">
        <title>Multicomponent nature underlies the extraordinary mechanical properties of spider dragline silk.</title>
        <authorList>
            <person name="Kono N."/>
            <person name="Nakamura H."/>
            <person name="Mori M."/>
            <person name="Yoshida Y."/>
            <person name="Ohtoshi R."/>
            <person name="Malay A.D."/>
            <person name="Moran D.A.P."/>
            <person name="Tomita M."/>
            <person name="Numata K."/>
            <person name="Arakawa K."/>
        </authorList>
    </citation>
    <scope>NUCLEOTIDE SEQUENCE</scope>
</reference>
<dbReference type="EMBL" id="BMAW01004634">
    <property type="protein sequence ID" value="GFS90081.1"/>
    <property type="molecule type" value="Genomic_DNA"/>
</dbReference>
<dbReference type="Proteomes" id="UP000887013">
    <property type="component" value="Unassembled WGS sequence"/>
</dbReference>